<organism evidence="2 3">
    <name type="scientific">Candidatus Schekmanbacteria bacterium RIFCSPLOWO2_12_FULL_38_15</name>
    <dbReference type="NCBI Taxonomy" id="1817883"/>
    <lineage>
        <taxon>Bacteria</taxon>
        <taxon>Candidatus Schekmaniibacteriota</taxon>
    </lineage>
</organism>
<evidence type="ECO:0000313" key="3">
    <source>
        <dbReference type="Proteomes" id="UP000178082"/>
    </source>
</evidence>
<dbReference type="SUPFAM" id="SSF53067">
    <property type="entry name" value="Actin-like ATPase domain"/>
    <property type="match status" value="2"/>
</dbReference>
<keyword evidence="1" id="KW-0812">Transmembrane</keyword>
<dbReference type="PANTHER" id="PTHR32432:SF3">
    <property type="entry name" value="ETHANOLAMINE UTILIZATION PROTEIN EUTJ"/>
    <property type="match status" value="1"/>
</dbReference>
<dbReference type="InterPro" id="IPR043129">
    <property type="entry name" value="ATPase_NBD"/>
</dbReference>
<feature type="transmembrane region" description="Helical" evidence="1">
    <location>
        <begin position="373"/>
        <end position="391"/>
    </location>
</feature>
<dbReference type="InterPro" id="IPR050696">
    <property type="entry name" value="FtsA/MreB"/>
</dbReference>
<dbReference type="InterPro" id="IPR005883">
    <property type="entry name" value="PilM"/>
</dbReference>
<sequence>MPKKILGIDIGSSSIKLVQLSKSLRGISTAKFIEKPIPHLETDETADPGLPKQEVDIPKILKDAIEQNLLVSDEYISSIPSKFAMVREATLPFKDAAKIRQIIKFEIEQSLPFPTDETLVDFLSNGGDSGGSTVTAFCVHKRNISNHLSVLNAAGIEPKLVTIDSFPILSALKSSLGSLYGVICHIEIGAKNTVINIFRDGNFLYNRTIPKAGNFLTEKLREHFKASFEEAENLKKDPDVDITAAEPSEATQVILKAFEKIASEISYSLNSFLARKSKYSIDKIYLSGGTSCIKGIGTFLHNRLNAEIQLLIPKLSSDTQKNGNLSHLNYSVFPIAFGLTNLETDDKLKRINLRREEYVFKFIDKRIKTNIKYASALAAAIIILSIFNLAFDLFQKKTKNKELEDKIASVYHEMVPSGKVVNAAAQAEQQIGKINEEFEKFRQVMEIKSTPLEVMRELSTIIPKDFKVKILDFSFREKKLEIRGEADNLESVDKLEKILKSSSLFKDIKISNIQMNQIQNIAEFTLDINLN</sequence>
<protein>
    <recommendedName>
        <fullName evidence="4">SHS2 domain-containing protein</fullName>
    </recommendedName>
</protein>
<dbReference type="Pfam" id="PF05137">
    <property type="entry name" value="PilN"/>
    <property type="match status" value="1"/>
</dbReference>
<dbReference type="STRING" id="1817883.A3G31_04405"/>
<dbReference type="Gene3D" id="3.30.420.40">
    <property type="match status" value="2"/>
</dbReference>
<comment type="caution">
    <text evidence="2">The sequence shown here is derived from an EMBL/GenBank/DDBJ whole genome shotgun (WGS) entry which is preliminary data.</text>
</comment>
<dbReference type="Pfam" id="PF11104">
    <property type="entry name" value="PilM_2"/>
    <property type="match status" value="1"/>
</dbReference>
<dbReference type="InterPro" id="IPR007813">
    <property type="entry name" value="PilN"/>
</dbReference>
<dbReference type="Proteomes" id="UP000178082">
    <property type="component" value="Unassembled WGS sequence"/>
</dbReference>
<evidence type="ECO:0000256" key="1">
    <source>
        <dbReference type="SAM" id="Phobius"/>
    </source>
</evidence>
<gene>
    <name evidence="2" type="ORF">A3G31_04405</name>
</gene>
<proteinExistence type="predicted"/>
<dbReference type="Gene3D" id="3.30.1490.300">
    <property type="match status" value="1"/>
</dbReference>
<evidence type="ECO:0000313" key="2">
    <source>
        <dbReference type="EMBL" id="OGL54072.1"/>
    </source>
</evidence>
<evidence type="ECO:0008006" key="4">
    <source>
        <dbReference type="Google" id="ProtNLM"/>
    </source>
</evidence>
<dbReference type="PANTHER" id="PTHR32432">
    <property type="entry name" value="CELL DIVISION PROTEIN FTSA-RELATED"/>
    <property type="match status" value="1"/>
</dbReference>
<dbReference type="EMBL" id="MGDI01000017">
    <property type="protein sequence ID" value="OGL54072.1"/>
    <property type="molecule type" value="Genomic_DNA"/>
</dbReference>
<reference evidence="2 3" key="1">
    <citation type="journal article" date="2016" name="Nat. Commun.">
        <title>Thousands of microbial genomes shed light on interconnected biogeochemical processes in an aquifer system.</title>
        <authorList>
            <person name="Anantharaman K."/>
            <person name="Brown C.T."/>
            <person name="Hug L.A."/>
            <person name="Sharon I."/>
            <person name="Castelle C.J."/>
            <person name="Probst A.J."/>
            <person name="Thomas B.C."/>
            <person name="Singh A."/>
            <person name="Wilkins M.J."/>
            <person name="Karaoz U."/>
            <person name="Brodie E.L."/>
            <person name="Williams K.H."/>
            <person name="Hubbard S.S."/>
            <person name="Banfield J.F."/>
        </authorList>
    </citation>
    <scope>NUCLEOTIDE SEQUENCE [LARGE SCALE GENOMIC DNA]</scope>
</reference>
<keyword evidence="1" id="KW-1133">Transmembrane helix</keyword>
<keyword evidence="1" id="KW-0472">Membrane</keyword>
<accession>A0A1F7SJW6</accession>
<dbReference type="CDD" id="cd24049">
    <property type="entry name" value="ASKHA_NBD_PilM"/>
    <property type="match status" value="1"/>
</dbReference>
<name>A0A1F7SJW6_9BACT</name>
<dbReference type="AlphaFoldDB" id="A0A1F7SJW6"/>